<evidence type="ECO:0000313" key="2">
    <source>
        <dbReference type="EMBL" id="MEE1975407.1"/>
    </source>
</evidence>
<name>A0ABU7IR12_9FLAO</name>
<evidence type="ECO:0000256" key="1">
    <source>
        <dbReference type="SAM" id="Phobius"/>
    </source>
</evidence>
<feature type="transmembrane region" description="Helical" evidence="1">
    <location>
        <begin position="6"/>
        <end position="26"/>
    </location>
</feature>
<keyword evidence="1" id="KW-0472">Membrane</keyword>
<keyword evidence="1" id="KW-1133">Transmembrane helix</keyword>
<dbReference type="Proteomes" id="UP001356308">
    <property type="component" value="Unassembled WGS sequence"/>
</dbReference>
<comment type="caution">
    <text evidence="2">The sequence shown here is derived from an EMBL/GenBank/DDBJ whole genome shotgun (WGS) entry which is preliminary data.</text>
</comment>
<proteinExistence type="predicted"/>
<dbReference type="EMBL" id="JAZDDG010000002">
    <property type="protein sequence ID" value="MEE1975407.1"/>
    <property type="molecule type" value="Genomic_DNA"/>
</dbReference>
<organism evidence="2 3">
    <name type="scientific">Maribacter cobaltidurans</name>
    <dbReference type="NCBI Taxonomy" id="1178778"/>
    <lineage>
        <taxon>Bacteria</taxon>
        <taxon>Pseudomonadati</taxon>
        <taxon>Bacteroidota</taxon>
        <taxon>Flavobacteriia</taxon>
        <taxon>Flavobacteriales</taxon>
        <taxon>Flavobacteriaceae</taxon>
        <taxon>Maribacter</taxon>
    </lineage>
</organism>
<keyword evidence="3" id="KW-1185">Reference proteome</keyword>
<dbReference type="RefSeq" id="WP_272650232.1">
    <property type="nucleotide sequence ID" value="NZ_JAZDDG010000002.1"/>
</dbReference>
<reference evidence="2 3" key="1">
    <citation type="submission" date="2024-01" db="EMBL/GenBank/DDBJ databases">
        <title>Maribacter spp. originated from different algae showed divergent polysaccharides utilization ability.</title>
        <authorList>
            <person name="Wang H."/>
            <person name="Wu Y."/>
        </authorList>
    </citation>
    <scope>NUCLEOTIDE SEQUENCE [LARGE SCALE GENOMIC DNA]</scope>
    <source>
        <strain evidence="2 3">PR1</strain>
    </source>
</reference>
<accession>A0ABU7IR12</accession>
<evidence type="ECO:0000313" key="3">
    <source>
        <dbReference type="Proteomes" id="UP001356308"/>
    </source>
</evidence>
<protein>
    <submittedName>
        <fullName evidence="2">Uncharacterized protein</fullName>
    </submittedName>
</protein>
<gene>
    <name evidence="2" type="ORF">V1I91_04970</name>
</gene>
<keyword evidence="1" id="KW-0812">Transmembrane</keyword>
<sequence length="96" mass="10936">MKTFFIYLLSISLLVAILAPSILTVLELGDKSQIVMDLNEEEEKQETTEFLETEFFLISYNHDFSFPIPQNSLVFKNNIESFSSSNTEVSLPPPKS</sequence>